<accession>G0UCZ4</accession>
<sequence length="104" mass="12160">MRVPFSNYLLRICCTHGYMLPHCRYSPHSHLNDHTIQQCLAHLPNSTVAKGDNDHQCDSSAWEAQWWAFPFSLPLPLRLPASFLPFFFFFLFRSFSPIRSPDMT</sequence>
<protein>
    <submittedName>
        <fullName evidence="1">Uncharacterized protein</fullName>
    </submittedName>
</protein>
<evidence type="ECO:0000313" key="1">
    <source>
        <dbReference type="EMBL" id="CCC53704.1"/>
    </source>
</evidence>
<dbReference type="EMBL" id="HE573027">
    <property type="protein sequence ID" value="CCC53704.1"/>
    <property type="molecule type" value="Genomic_DNA"/>
</dbReference>
<dbReference type="AlphaFoldDB" id="G0UCZ4"/>
<reference evidence="1" key="1">
    <citation type="journal article" date="2012" name="Proc. Natl. Acad. Sci. U.S.A.">
        <title>Antigenic diversity is generated by distinct evolutionary mechanisms in African trypanosome species.</title>
        <authorList>
            <person name="Jackson A.P."/>
            <person name="Berry A."/>
            <person name="Aslett M."/>
            <person name="Allison H.C."/>
            <person name="Burton P."/>
            <person name="Vavrova-Anderson J."/>
            <person name="Brown R."/>
            <person name="Browne H."/>
            <person name="Corton N."/>
            <person name="Hauser H."/>
            <person name="Gamble J."/>
            <person name="Gilderthorp R."/>
            <person name="Marcello L."/>
            <person name="McQuillan J."/>
            <person name="Otto T.D."/>
            <person name="Quail M.A."/>
            <person name="Sanders M.J."/>
            <person name="van Tonder A."/>
            <person name="Ginger M.L."/>
            <person name="Field M.C."/>
            <person name="Barry J.D."/>
            <person name="Hertz-Fowler C."/>
            <person name="Berriman M."/>
        </authorList>
    </citation>
    <scope>NUCLEOTIDE SEQUENCE</scope>
    <source>
        <strain evidence="1">Y486</strain>
    </source>
</reference>
<proteinExistence type="predicted"/>
<name>G0UCZ4_TRYVY</name>
<gene>
    <name evidence="1" type="ORF">TVY486_1111880</name>
</gene>
<organism evidence="1">
    <name type="scientific">Trypanosoma vivax (strain Y486)</name>
    <dbReference type="NCBI Taxonomy" id="1055687"/>
    <lineage>
        <taxon>Eukaryota</taxon>
        <taxon>Discoba</taxon>
        <taxon>Euglenozoa</taxon>
        <taxon>Kinetoplastea</taxon>
        <taxon>Metakinetoplastina</taxon>
        <taxon>Trypanosomatida</taxon>
        <taxon>Trypanosomatidae</taxon>
        <taxon>Trypanosoma</taxon>
        <taxon>Duttonella</taxon>
    </lineage>
</organism>